<protein>
    <submittedName>
        <fullName evidence="1">Uncharacterized protein</fullName>
    </submittedName>
</protein>
<reference evidence="1" key="1">
    <citation type="submission" date="2014-12" db="EMBL/GenBank/DDBJ databases">
        <title>Insight into the proteome of Arion vulgaris.</title>
        <authorList>
            <person name="Aradska J."/>
            <person name="Bulat T."/>
            <person name="Smidak R."/>
            <person name="Sarate P."/>
            <person name="Gangsoo J."/>
            <person name="Sialana F."/>
            <person name="Bilban M."/>
            <person name="Lubec G."/>
        </authorList>
    </citation>
    <scope>NUCLEOTIDE SEQUENCE</scope>
    <source>
        <tissue evidence="1">Skin</tissue>
    </source>
</reference>
<name>A0A0B6ZKX5_9EUPU</name>
<accession>A0A0B6ZKX5</accession>
<evidence type="ECO:0000313" key="1">
    <source>
        <dbReference type="EMBL" id="CEK68481.1"/>
    </source>
</evidence>
<gene>
    <name evidence="1" type="primary">ORF66468</name>
</gene>
<proteinExistence type="predicted"/>
<dbReference type="AlphaFoldDB" id="A0A0B6ZKX5"/>
<feature type="non-terminal residue" evidence="1">
    <location>
        <position position="68"/>
    </location>
</feature>
<sequence length="68" mass="7750">RKDRYAIAYRGKRECRANRDQLLHQFSSPDIPAETEISTKSFSGLESDQHQCSFHGQSLINTKGPFHG</sequence>
<organism evidence="1">
    <name type="scientific">Arion vulgaris</name>
    <dbReference type="NCBI Taxonomy" id="1028688"/>
    <lineage>
        <taxon>Eukaryota</taxon>
        <taxon>Metazoa</taxon>
        <taxon>Spiralia</taxon>
        <taxon>Lophotrochozoa</taxon>
        <taxon>Mollusca</taxon>
        <taxon>Gastropoda</taxon>
        <taxon>Heterobranchia</taxon>
        <taxon>Euthyneura</taxon>
        <taxon>Panpulmonata</taxon>
        <taxon>Eupulmonata</taxon>
        <taxon>Stylommatophora</taxon>
        <taxon>Helicina</taxon>
        <taxon>Arionoidea</taxon>
        <taxon>Arionidae</taxon>
        <taxon>Arion</taxon>
    </lineage>
</organism>
<feature type="non-terminal residue" evidence="1">
    <location>
        <position position="1"/>
    </location>
</feature>
<dbReference type="EMBL" id="HACG01021616">
    <property type="protein sequence ID" value="CEK68481.1"/>
    <property type="molecule type" value="Transcribed_RNA"/>
</dbReference>